<reference evidence="5" key="1">
    <citation type="submission" date="2024-07" db="EMBL/GenBank/DDBJ databases">
        <title>Pseudomonas strain that inhibits Aeromonas fish pathogens.</title>
        <authorList>
            <person name="Wildschutte H."/>
        </authorList>
    </citation>
    <scope>NUCLEOTIDE SEQUENCE [LARGE SCALE GENOMIC DNA]</scope>
    <source>
        <strain evidence="5">n60</strain>
    </source>
</reference>
<proteinExistence type="predicted"/>
<keyword evidence="5" id="KW-1185">Reference proteome</keyword>
<feature type="compositionally biased region" description="Basic and acidic residues" evidence="1">
    <location>
        <begin position="11"/>
        <end position="20"/>
    </location>
</feature>
<dbReference type="Pfam" id="PF00501">
    <property type="entry name" value="AMP-binding"/>
    <property type="match status" value="1"/>
</dbReference>
<evidence type="ECO:0000313" key="4">
    <source>
        <dbReference type="EMBL" id="MEX6463926.1"/>
    </source>
</evidence>
<dbReference type="Gene3D" id="3.40.50.12780">
    <property type="entry name" value="N-terminal domain of ligase-like"/>
    <property type="match status" value="1"/>
</dbReference>
<evidence type="ECO:0000259" key="3">
    <source>
        <dbReference type="Pfam" id="PF13193"/>
    </source>
</evidence>
<dbReference type="EMBL" id="JBFTEZ010000002">
    <property type="protein sequence ID" value="MEX6463926.1"/>
    <property type="molecule type" value="Genomic_DNA"/>
</dbReference>
<name>A0ABV3YG38_9ACTN</name>
<feature type="domain" description="AMP-binding enzyme C-terminal" evidence="3">
    <location>
        <begin position="496"/>
        <end position="570"/>
    </location>
</feature>
<dbReference type="InterPro" id="IPR000873">
    <property type="entry name" value="AMP-dep_synth/lig_dom"/>
</dbReference>
<gene>
    <name evidence="4" type="ORF">AB6N35_06080</name>
</gene>
<evidence type="ECO:0000256" key="1">
    <source>
        <dbReference type="SAM" id="MobiDB-lite"/>
    </source>
</evidence>
<dbReference type="InterPro" id="IPR025110">
    <property type="entry name" value="AMP-bd_C"/>
</dbReference>
<feature type="compositionally biased region" description="Gly residues" evidence="1">
    <location>
        <begin position="1"/>
        <end position="10"/>
    </location>
</feature>
<dbReference type="PANTHER" id="PTHR43767:SF1">
    <property type="entry name" value="NONRIBOSOMAL PEPTIDE SYNTHASE PES1 (EUROFUNG)-RELATED"/>
    <property type="match status" value="1"/>
</dbReference>
<feature type="region of interest" description="Disordered" evidence="1">
    <location>
        <begin position="1"/>
        <end position="59"/>
    </location>
</feature>
<comment type="caution">
    <text evidence="4">The sequence shown here is derived from an EMBL/GenBank/DDBJ whole genome shotgun (WGS) entry which is preliminary data.</text>
</comment>
<evidence type="ECO:0000259" key="2">
    <source>
        <dbReference type="Pfam" id="PF00501"/>
    </source>
</evidence>
<organism evidence="4 5">
    <name type="scientific">Dietzia cinnamea</name>
    <dbReference type="NCBI Taxonomy" id="321318"/>
    <lineage>
        <taxon>Bacteria</taxon>
        <taxon>Bacillati</taxon>
        <taxon>Actinomycetota</taxon>
        <taxon>Actinomycetes</taxon>
        <taxon>Mycobacteriales</taxon>
        <taxon>Dietziaceae</taxon>
        <taxon>Dietzia</taxon>
    </lineage>
</organism>
<dbReference type="Pfam" id="PF13193">
    <property type="entry name" value="AMP-binding_C"/>
    <property type="match status" value="1"/>
</dbReference>
<dbReference type="InterPro" id="IPR020845">
    <property type="entry name" value="AMP-binding_CS"/>
</dbReference>
<dbReference type="InterPro" id="IPR042099">
    <property type="entry name" value="ANL_N_sf"/>
</dbReference>
<dbReference type="PANTHER" id="PTHR43767">
    <property type="entry name" value="LONG-CHAIN-FATTY-ACID--COA LIGASE"/>
    <property type="match status" value="1"/>
</dbReference>
<dbReference type="InterPro" id="IPR050237">
    <property type="entry name" value="ATP-dep_AMP-bd_enzyme"/>
</dbReference>
<feature type="compositionally biased region" description="Basic and acidic residues" evidence="1">
    <location>
        <begin position="35"/>
        <end position="57"/>
    </location>
</feature>
<evidence type="ECO:0000313" key="5">
    <source>
        <dbReference type="Proteomes" id="UP001560293"/>
    </source>
</evidence>
<accession>A0ABV3YG38</accession>
<dbReference type="SUPFAM" id="SSF56801">
    <property type="entry name" value="Acetyl-CoA synthetase-like"/>
    <property type="match status" value="1"/>
</dbReference>
<sequence length="588" mass="63919">MDSHGGSGDPGRGRQVDPLHRHLVNRRSAGVNHTRHVEDVRRRQERVRPADTPRDVVHPLGDLTVPEYVDAWARERPDRPAVIHGDVRIDYRSLADRHARWAGWLRAHGVLPGERVGVHLGNVPEFIVAFLGTLRAGCVHVPVNPMFQHAELRHELGDSGAQVVVTSAALADRLCCIAAETEVRTVVVLGGEGDPLPSVDGVEVVRWSETVDAEPLSEPARDLDALAALNYTGGTTGLPKGCEHTQRHMVYTAVSGAGANGLVGHDIVSLCFIPVFWIAGEDLGILIPLVLGGTTVLLERWDAAAVVDLVERHRVTMTAATVENFLDILRVPGVEERDLTSFVAPMAMSFIQKLTPEIRRRWSDVIGEGSVLREGSYGMTESHTVDVVPYGFHLNDHDLLTEPVFCGLPVPGTDVIVVDPVTADPMPFGEAGEILLRSPSIMNGYWRNPEASAAQLRDGWLHTGDTGYLDDDGCLHYLARSKDLIKVRGMSVFPAEVEMILADHPDIGSVAVVPAEDSVTGQRPVAFVSARAGGSLSAEAVEEWAHSRMASYKVPLVEVVESFPLTDTGKIRKLTLLTRAQEIADTLD</sequence>
<dbReference type="Proteomes" id="UP001560293">
    <property type="component" value="Unassembled WGS sequence"/>
</dbReference>
<dbReference type="RefSeq" id="WP_369141461.1">
    <property type="nucleotide sequence ID" value="NZ_JBFTEZ010000002.1"/>
</dbReference>
<protein>
    <submittedName>
        <fullName evidence="4">AMP-binding protein</fullName>
    </submittedName>
</protein>
<dbReference type="PROSITE" id="PS00455">
    <property type="entry name" value="AMP_BINDING"/>
    <property type="match status" value="1"/>
</dbReference>
<dbReference type="Gene3D" id="3.30.300.30">
    <property type="match status" value="1"/>
</dbReference>
<dbReference type="InterPro" id="IPR045851">
    <property type="entry name" value="AMP-bd_C_sf"/>
</dbReference>
<feature type="domain" description="AMP-dependent synthetase/ligase" evidence="2">
    <location>
        <begin position="70"/>
        <end position="446"/>
    </location>
</feature>